<dbReference type="PROSITE" id="PS00108">
    <property type="entry name" value="PROTEIN_KINASE_ST"/>
    <property type="match status" value="1"/>
</dbReference>
<dbReference type="GO" id="GO:0000160">
    <property type="term" value="P:phosphorelay signal transduction system"/>
    <property type="evidence" value="ECO:0007669"/>
    <property type="project" value="UniProtKB-KW"/>
</dbReference>
<dbReference type="FunFam" id="3.30.450.350:FF:000001">
    <property type="entry name" value="Histidine kinase 4"/>
    <property type="match status" value="1"/>
</dbReference>
<dbReference type="GO" id="GO:0009736">
    <property type="term" value="P:cytokinin-activated signaling pathway"/>
    <property type="evidence" value="ECO:0007669"/>
    <property type="project" value="UniProtKB-KW"/>
</dbReference>
<keyword evidence="5" id="KW-1003">Cell membrane</keyword>
<name>A0A811RGV4_9POAL</name>
<keyword evidence="9" id="KW-0547">Nucleotide-binding</keyword>
<keyword evidence="8" id="KW-0732">Signal</keyword>
<dbReference type="AlphaFoldDB" id="A0A811RGV4"/>
<evidence type="ECO:0000259" key="21">
    <source>
        <dbReference type="PROSITE" id="PS50839"/>
    </source>
</evidence>
<dbReference type="Pfam" id="PF00069">
    <property type="entry name" value="Pkinase"/>
    <property type="match status" value="1"/>
</dbReference>
<evidence type="ECO:0000256" key="1">
    <source>
        <dbReference type="ARBA" id="ARBA00004127"/>
    </source>
</evidence>
<evidence type="ECO:0000256" key="11">
    <source>
        <dbReference type="ARBA" id="ARBA00022840"/>
    </source>
</evidence>
<dbReference type="EMBL" id="CAJGYO010000014">
    <property type="protein sequence ID" value="CAD6269059.1"/>
    <property type="molecule type" value="Genomic_DNA"/>
</dbReference>
<evidence type="ECO:0000256" key="6">
    <source>
        <dbReference type="ARBA" id="ARBA00022679"/>
    </source>
</evidence>
<dbReference type="PROSITE" id="PS50011">
    <property type="entry name" value="PROTEIN_KINASE_DOM"/>
    <property type="match status" value="1"/>
</dbReference>
<feature type="domain" description="CHASE" evidence="21">
    <location>
        <begin position="59"/>
        <end position="283"/>
    </location>
</feature>
<evidence type="ECO:0000313" key="23">
    <source>
        <dbReference type="Proteomes" id="UP000604825"/>
    </source>
</evidence>
<evidence type="ECO:0000256" key="14">
    <source>
        <dbReference type="ARBA" id="ARBA00023012"/>
    </source>
</evidence>
<keyword evidence="11" id="KW-0067">ATP-binding</keyword>
<evidence type="ECO:0000256" key="2">
    <source>
        <dbReference type="ARBA" id="ARBA00004251"/>
    </source>
</evidence>
<organism evidence="22 23">
    <name type="scientific">Miscanthus lutarioriparius</name>
    <dbReference type="NCBI Taxonomy" id="422564"/>
    <lineage>
        <taxon>Eukaryota</taxon>
        <taxon>Viridiplantae</taxon>
        <taxon>Streptophyta</taxon>
        <taxon>Embryophyta</taxon>
        <taxon>Tracheophyta</taxon>
        <taxon>Spermatophyta</taxon>
        <taxon>Magnoliopsida</taxon>
        <taxon>Liliopsida</taxon>
        <taxon>Poales</taxon>
        <taxon>Poaceae</taxon>
        <taxon>PACMAD clade</taxon>
        <taxon>Panicoideae</taxon>
        <taxon>Andropogonodae</taxon>
        <taxon>Andropogoneae</taxon>
        <taxon>Saccharinae</taxon>
        <taxon>Miscanthus</taxon>
    </lineage>
</organism>
<comment type="similarity">
    <text evidence="3">In the N-terminal section; belongs to the leguminous lectin family.</text>
</comment>
<comment type="similarity">
    <text evidence="4">In the C-terminal section; belongs to the protein kinase superfamily. Ser/Thr protein kinase family.</text>
</comment>
<evidence type="ECO:0000256" key="17">
    <source>
        <dbReference type="ARBA" id="ARBA00023180"/>
    </source>
</evidence>
<dbReference type="GO" id="GO:0012505">
    <property type="term" value="C:endomembrane system"/>
    <property type="evidence" value="ECO:0007669"/>
    <property type="project" value="UniProtKB-SubCell"/>
</dbReference>
<evidence type="ECO:0000313" key="22">
    <source>
        <dbReference type="EMBL" id="CAD6269059.1"/>
    </source>
</evidence>
<evidence type="ECO:0008006" key="24">
    <source>
        <dbReference type="Google" id="ProtNLM"/>
    </source>
</evidence>
<keyword evidence="15 19" id="KW-0472">Membrane</keyword>
<dbReference type="OrthoDB" id="626167at2759"/>
<keyword evidence="7 19" id="KW-0812">Transmembrane</keyword>
<keyword evidence="16" id="KW-0675">Receptor</keyword>
<evidence type="ECO:0000256" key="15">
    <source>
        <dbReference type="ARBA" id="ARBA00023136"/>
    </source>
</evidence>
<keyword evidence="17" id="KW-0325">Glycoprotein</keyword>
<dbReference type="InterPro" id="IPR050528">
    <property type="entry name" value="L-type_Lectin-RKs"/>
</dbReference>
<evidence type="ECO:0000256" key="10">
    <source>
        <dbReference type="ARBA" id="ARBA00022777"/>
    </source>
</evidence>
<evidence type="ECO:0000256" key="12">
    <source>
        <dbReference type="ARBA" id="ARBA00022864"/>
    </source>
</evidence>
<evidence type="ECO:0000256" key="8">
    <source>
        <dbReference type="ARBA" id="ARBA00022729"/>
    </source>
</evidence>
<dbReference type="Gene3D" id="1.10.510.10">
    <property type="entry name" value="Transferase(Phosphotransferase) domain 1"/>
    <property type="match status" value="1"/>
</dbReference>
<dbReference type="Gene3D" id="6.10.250.1190">
    <property type="match status" value="1"/>
</dbReference>
<keyword evidence="13 19" id="KW-1133">Transmembrane helix</keyword>
<dbReference type="PROSITE" id="PS50839">
    <property type="entry name" value="CHASE"/>
    <property type="match status" value="1"/>
</dbReference>
<proteinExistence type="inferred from homology"/>
<protein>
    <recommendedName>
        <fullName evidence="24">Protein kinase domain-containing protein</fullName>
    </recommendedName>
</protein>
<evidence type="ECO:0000256" key="4">
    <source>
        <dbReference type="ARBA" id="ARBA00010217"/>
    </source>
</evidence>
<feature type="transmembrane region" description="Helical" evidence="19">
    <location>
        <begin position="304"/>
        <end position="328"/>
    </location>
</feature>
<dbReference type="InterPro" id="IPR006189">
    <property type="entry name" value="CHASE_dom"/>
</dbReference>
<dbReference type="PANTHER" id="PTHR27007">
    <property type="match status" value="1"/>
</dbReference>
<feature type="transmembrane region" description="Helical" evidence="19">
    <location>
        <begin position="418"/>
        <end position="436"/>
    </location>
</feature>
<dbReference type="SMART" id="SM01079">
    <property type="entry name" value="CHASE"/>
    <property type="match status" value="1"/>
</dbReference>
<feature type="domain" description="Protein kinase" evidence="20">
    <location>
        <begin position="307"/>
        <end position="680"/>
    </location>
</feature>
<dbReference type="Gene3D" id="3.30.450.350">
    <property type="entry name" value="CHASE domain"/>
    <property type="match status" value="1"/>
</dbReference>
<dbReference type="SUPFAM" id="SSF56112">
    <property type="entry name" value="Protein kinase-like (PK-like)"/>
    <property type="match status" value="1"/>
</dbReference>
<sequence>MSYLILDYTSSQVAEKRQESLASMCDERARMLQYQVNVSMNSLQALAILISTFHHSKNPSSAIDQMTFSRYAERTVFERPLTSWVAYGVTVNRTERQQFERQQGWRIKKMNSSKTKKRSRGPGNAVDAEVLEPAEEYAPVIFAQNTYKHVISFDLLSGADDRDNVLRARESGKGVLTAPFKLLNNHIGVIFTFAVYKYELPQNARPQERIQAAIGYLGGIIYIEALVDKLLHEVAVKQSIMVNVYDTTYERPLSMYGSNYTGSDMCHVSTLNFSDPSRKHEMHCRFIQSPPWPWMAIMSPIGTLVIALLIATAITSSVGNLVIALLIAKRIARVEDEMIVLKMHAEDADIAKSQVISSTVELEQDEIVDHVEEKLDEAERKLEEVGMRSMLITMVNKKLTSVSIHSLPSRFCYLNKKVVSVSLLGLMLYILVIGAFDLPFNQSLSRGRLLIDTLDVENSDMVSVDLRKMTGIMTVLGSSSSGIHTSQANIRLQRCKMEQYKIVLDLGSALLYLHRDCEKCIVHGDIKPANVMLDVSYNAKLGDFGLARLVEHGEEPRTMQVIAGTPGYVDPEFIANRWPRTEVDVYSFGVVLLEIACGKRPAWRQPNGASSLLAWVIRLHDQGMILDAADQRLNGEFDQQQMERVLVTGLWCAHRDPIQRPSIEQAMDVLRYADAELPVLRAVYDERHIRAMEEQAYGDLPVGDRSVHAVKHKYLLYLQGFSLSACRRMTDSVLWIATSCLDASVRIVLSKSLPADMNTSIFIQTCVPYLFL</sequence>
<dbReference type="GO" id="GO:0005524">
    <property type="term" value="F:ATP binding"/>
    <property type="evidence" value="ECO:0007669"/>
    <property type="project" value="UniProtKB-KW"/>
</dbReference>
<keyword evidence="10" id="KW-0418">Kinase</keyword>
<comment type="subcellular location">
    <subcellularLocation>
        <location evidence="2">Cell membrane</location>
        <topology evidence="2">Single-pass type I membrane protein</topology>
    </subcellularLocation>
    <subcellularLocation>
        <location evidence="1">Endomembrane system</location>
        <topology evidence="1">Multi-pass membrane protein</topology>
    </subcellularLocation>
</comment>
<dbReference type="GO" id="GO:0004673">
    <property type="term" value="F:protein histidine kinase activity"/>
    <property type="evidence" value="ECO:0007669"/>
    <property type="project" value="UniProtKB-ARBA"/>
</dbReference>
<evidence type="ECO:0000256" key="18">
    <source>
        <dbReference type="SAM" id="Coils"/>
    </source>
</evidence>
<dbReference type="FunFam" id="1.10.510.10:FF:000240">
    <property type="entry name" value="Lectin-domain containing receptor kinase A4.3"/>
    <property type="match status" value="1"/>
</dbReference>
<keyword evidence="12" id="KW-0932">Cytokinin signaling pathway</keyword>
<dbReference type="Proteomes" id="UP000604825">
    <property type="component" value="Unassembled WGS sequence"/>
</dbReference>
<accession>A0A811RGV4</accession>
<dbReference type="GO" id="GO:0002229">
    <property type="term" value="P:defense response to oomycetes"/>
    <property type="evidence" value="ECO:0007669"/>
    <property type="project" value="UniProtKB-ARBA"/>
</dbReference>
<dbReference type="InterPro" id="IPR000719">
    <property type="entry name" value="Prot_kinase_dom"/>
</dbReference>
<dbReference type="GO" id="GO:0005886">
    <property type="term" value="C:plasma membrane"/>
    <property type="evidence" value="ECO:0007669"/>
    <property type="project" value="UniProtKB-SubCell"/>
</dbReference>
<feature type="coiled-coil region" evidence="18">
    <location>
        <begin position="361"/>
        <end position="388"/>
    </location>
</feature>
<evidence type="ECO:0000256" key="7">
    <source>
        <dbReference type="ARBA" id="ARBA00022692"/>
    </source>
</evidence>
<dbReference type="Pfam" id="PF03924">
    <property type="entry name" value="CHASE"/>
    <property type="match status" value="1"/>
</dbReference>
<evidence type="ECO:0000256" key="19">
    <source>
        <dbReference type="SAM" id="Phobius"/>
    </source>
</evidence>
<evidence type="ECO:0000256" key="13">
    <source>
        <dbReference type="ARBA" id="ARBA00022989"/>
    </source>
</evidence>
<dbReference type="InterPro" id="IPR011009">
    <property type="entry name" value="Kinase-like_dom_sf"/>
</dbReference>
<dbReference type="InterPro" id="IPR042240">
    <property type="entry name" value="CHASE_sf"/>
</dbReference>
<comment type="caution">
    <text evidence="22">The sequence shown here is derived from an EMBL/GenBank/DDBJ whole genome shotgun (WGS) entry which is preliminary data.</text>
</comment>
<dbReference type="SMART" id="SM00220">
    <property type="entry name" value="S_TKc"/>
    <property type="match status" value="1"/>
</dbReference>
<evidence type="ECO:0000256" key="3">
    <source>
        <dbReference type="ARBA" id="ARBA00008536"/>
    </source>
</evidence>
<keyword evidence="18" id="KW-0175">Coiled coil</keyword>
<keyword evidence="14" id="KW-0902">Two-component regulatory system</keyword>
<dbReference type="InterPro" id="IPR008271">
    <property type="entry name" value="Ser/Thr_kinase_AS"/>
</dbReference>
<evidence type="ECO:0000259" key="20">
    <source>
        <dbReference type="PROSITE" id="PS50011"/>
    </source>
</evidence>
<keyword evidence="23" id="KW-1185">Reference proteome</keyword>
<evidence type="ECO:0000256" key="9">
    <source>
        <dbReference type="ARBA" id="ARBA00022741"/>
    </source>
</evidence>
<evidence type="ECO:0000256" key="5">
    <source>
        <dbReference type="ARBA" id="ARBA00022475"/>
    </source>
</evidence>
<keyword evidence="6" id="KW-0808">Transferase</keyword>
<reference evidence="22" key="1">
    <citation type="submission" date="2020-10" db="EMBL/GenBank/DDBJ databases">
        <authorList>
            <person name="Han B."/>
            <person name="Lu T."/>
            <person name="Zhao Q."/>
            <person name="Huang X."/>
            <person name="Zhao Y."/>
        </authorList>
    </citation>
    <scope>NUCLEOTIDE SEQUENCE</scope>
</reference>
<evidence type="ECO:0000256" key="16">
    <source>
        <dbReference type="ARBA" id="ARBA00023170"/>
    </source>
</evidence>
<gene>
    <name evidence="22" type="ORF">NCGR_LOCUS52364</name>
</gene>